<dbReference type="STRING" id="1324350.AOY20_05295"/>
<reference evidence="3 4" key="1">
    <citation type="journal article" date="2015" name="Int. J. Syst. Evol. Microbiol.">
        <title>Acinetobacter equi sp. nov. isolated from horse faeces.</title>
        <authorList>
            <person name="Poppel M.T."/>
            <person name="Skiebe E."/>
            <person name="Laue M."/>
            <person name="Bergmann H."/>
            <person name="Ebersberger I."/>
            <person name="Garn T."/>
            <person name="Fruth A."/>
            <person name="Baumgardt S."/>
            <person name="Busse H.J."/>
            <person name="Wilharm G."/>
        </authorList>
    </citation>
    <scope>NUCLEOTIDE SEQUENCE [LARGE SCALE GENOMIC DNA]</scope>
    <source>
        <strain evidence="3 4">114</strain>
    </source>
</reference>
<dbReference type="Pfam" id="PF04536">
    <property type="entry name" value="TPM_phosphatase"/>
    <property type="match status" value="1"/>
</dbReference>
<feature type="transmembrane region" description="Helical" evidence="1">
    <location>
        <begin position="253"/>
        <end position="272"/>
    </location>
</feature>
<accession>A0A0N9V6Z3</accession>
<gene>
    <name evidence="3" type="ORF">AOY20_05295</name>
</gene>
<protein>
    <recommendedName>
        <fullName evidence="2">TPM domain-containing protein</fullName>
    </recommendedName>
</protein>
<evidence type="ECO:0000313" key="3">
    <source>
        <dbReference type="EMBL" id="ALH94999.1"/>
    </source>
</evidence>
<dbReference type="Proteomes" id="UP000064939">
    <property type="component" value="Chromosome"/>
</dbReference>
<evidence type="ECO:0000313" key="4">
    <source>
        <dbReference type="Proteomes" id="UP000064939"/>
    </source>
</evidence>
<proteinExistence type="predicted"/>
<dbReference type="EMBL" id="CP012808">
    <property type="protein sequence ID" value="ALH94999.1"/>
    <property type="molecule type" value="Genomic_DNA"/>
</dbReference>
<keyword evidence="1" id="KW-0472">Membrane</keyword>
<dbReference type="PANTHER" id="PTHR30373">
    <property type="entry name" value="UPF0603 PROTEIN YGCG"/>
    <property type="match status" value="1"/>
</dbReference>
<dbReference type="PANTHER" id="PTHR30373:SF2">
    <property type="entry name" value="UPF0603 PROTEIN YGCG"/>
    <property type="match status" value="1"/>
</dbReference>
<evidence type="ECO:0000256" key="1">
    <source>
        <dbReference type="SAM" id="Phobius"/>
    </source>
</evidence>
<keyword evidence="1" id="KW-1133">Transmembrane helix</keyword>
<organism evidence="3 4">
    <name type="scientific">Acinetobacter equi</name>
    <dbReference type="NCBI Taxonomy" id="1324350"/>
    <lineage>
        <taxon>Bacteria</taxon>
        <taxon>Pseudomonadati</taxon>
        <taxon>Pseudomonadota</taxon>
        <taxon>Gammaproteobacteria</taxon>
        <taxon>Moraxellales</taxon>
        <taxon>Moraxellaceae</taxon>
        <taxon>Acinetobacter</taxon>
    </lineage>
</organism>
<name>A0A0N9V6Z3_9GAMM</name>
<dbReference type="KEGG" id="aei:AOY20_05295"/>
<keyword evidence="1" id="KW-0812">Transmembrane</keyword>
<feature type="domain" description="TPM" evidence="2">
    <location>
        <begin position="97"/>
        <end position="219"/>
    </location>
</feature>
<feature type="transmembrane region" description="Helical" evidence="1">
    <location>
        <begin position="13"/>
        <end position="34"/>
    </location>
</feature>
<feature type="transmembrane region" description="Helical" evidence="1">
    <location>
        <begin position="292"/>
        <end position="318"/>
    </location>
</feature>
<keyword evidence="4" id="KW-1185">Reference proteome</keyword>
<dbReference type="OrthoDB" id="9810918at2"/>
<dbReference type="AlphaFoldDB" id="A0A0N9V6Z3"/>
<dbReference type="InterPro" id="IPR007621">
    <property type="entry name" value="TPM_dom"/>
</dbReference>
<evidence type="ECO:0000259" key="2">
    <source>
        <dbReference type="Pfam" id="PF04536"/>
    </source>
</evidence>
<sequence length="357" mass="38323">MDESACMLAVKRFIIHIFMIFQLIFLLSTSLVWAENTTTLDQSAEQVVVKQILDTQKNKESSSAQSPNTELSNKNISVQNDLAEGQIRELPSLTAPVVDQAHILSIEEKQAIEQKLSVIYKQAKAQIGVVIVPTTGQEDIFDYSMRVAEAWKLGSAKNDNGILITVVINDRRIQIVTGYGLEGILPDIVLNRIIRQYISPEFKEGQLAQGLMSGIVQIENILNMDPDVAEQSATELKERQEQALLEKEGRERIFEGTLIILLVGIVASYAIGNRLSATLAGCVGMIMGLINGIGILSSILLGFGIFFLLITAIAHTLFKIILSALSKGGGSGGGSSGGGGYRGGGGRFGGGGASGSW</sequence>
<dbReference type="Gene3D" id="3.10.310.50">
    <property type="match status" value="1"/>
</dbReference>